<dbReference type="Gene3D" id="3.30.530.20">
    <property type="match status" value="1"/>
</dbReference>
<dbReference type="CDD" id="cd07817">
    <property type="entry name" value="SRPBCC_8"/>
    <property type="match status" value="1"/>
</dbReference>
<dbReference type="InterPro" id="IPR005031">
    <property type="entry name" value="COQ10_START"/>
</dbReference>
<evidence type="ECO:0000259" key="2">
    <source>
        <dbReference type="Pfam" id="PF03364"/>
    </source>
</evidence>
<evidence type="ECO:0000313" key="3">
    <source>
        <dbReference type="EMBL" id="RAL25110.1"/>
    </source>
</evidence>
<sequence>MSQTSSESTSHLPGPQHRADRALAQAPAPAQEPGLDLLNWPLILSGSALTVFAVAKRRGIRQLLMVGVGAGLIYRGISPGFEKGLKRLIANTAATDPVEISASVTVARPADEVFAFWRDPENVPRYLRHIKRVEYLSPTTMRWVAAVPPDMELAWNAEITEERQGEFFAWRSVEGSELVNQGVITFRTTPEGLTEVHLRLIYQPPGGAFGARIENFFKAIPEQILREELRTFKQLVETGEIPTVRGQSYGGTITREEGIWQLSNR</sequence>
<dbReference type="SUPFAM" id="SSF55961">
    <property type="entry name" value="Bet v1-like"/>
    <property type="match status" value="1"/>
</dbReference>
<keyword evidence="4" id="KW-1185">Reference proteome</keyword>
<dbReference type="PANTHER" id="PTHR33824">
    <property type="entry name" value="POLYKETIDE CYCLASE/DEHYDRASE AND LIPID TRANSPORT SUPERFAMILY PROTEIN"/>
    <property type="match status" value="1"/>
</dbReference>
<dbReference type="Proteomes" id="UP000249169">
    <property type="component" value="Unassembled WGS sequence"/>
</dbReference>
<accession>A0A328CBX1</accession>
<feature type="region of interest" description="Disordered" evidence="1">
    <location>
        <begin position="1"/>
        <end position="26"/>
    </location>
</feature>
<gene>
    <name evidence="3" type="ORF">DL240_02535</name>
</gene>
<dbReference type="RefSeq" id="WP_111728282.1">
    <property type="nucleotide sequence ID" value="NZ_QHKO01000001.1"/>
</dbReference>
<dbReference type="PANTHER" id="PTHR33824:SF7">
    <property type="entry name" value="POLYKETIDE CYCLASE_DEHYDRASE AND LIPID TRANSPORT SUPERFAMILY PROTEIN"/>
    <property type="match status" value="1"/>
</dbReference>
<feature type="domain" description="Coenzyme Q-binding protein COQ10 START" evidence="2">
    <location>
        <begin position="106"/>
        <end position="225"/>
    </location>
</feature>
<organism evidence="3 4">
    <name type="scientific">Lujinxingia litoralis</name>
    <dbReference type="NCBI Taxonomy" id="2211119"/>
    <lineage>
        <taxon>Bacteria</taxon>
        <taxon>Deltaproteobacteria</taxon>
        <taxon>Bradymonadales</taxon>
        <taxon>Lujinxingiaceae</taxon>
        <taxon>Lujinxingia</taxon>
    </lineage>
</organism>
<feature type="compositionally biased region" description="Polar residues" evidence="1">
    <location>
        <begin position="1"/>
        <end position="11"/>
    </location>
</feature>
<dbReference type="InterPro" id="IPR023393">
    <property type="entry name" value="START-like_dom_sf"/>
</dbReference>
<dbReference type="InterPro" id="IPR047137">
    <property type="entry name" value="ORF3"/>
</dbReference>
<proteinExistence type="predicted"/>
<reference evidence="3 4" key="1">
    <citation type="submission" date="2018-05" db="EMBL/GenBank/DDBJ databases">
        <title>Lujinxingia marina gen. nov. sp. nov., a new facultative anaerobic member of the class Deltaproteobacteria, and proposal of Lujinxingaceae fam. nov.</title>
        <authorList>
            <person name="Li C.-M."/>
        </authorList>
    </citation>
    <scope>NUCLEOTIDE SEQUENCE [LARGE SCALE GENOMIC DNA]</scope>
    <source>
        <strain evidence="3 4">B210</strain>
    </source>
</reference>
<evidence type="ECO:0000256" key="1">
    <source>
        <dbReference type="SAM" id="MobiDB-lite"/>
    </source>
</evidence>
<dbReference type="OrthoDB" id="9797595at2"/>
<protein>
    <recommendedName>
        <fullName evidence="2">Coenzyme Q-binding protein COQ10 START domain-containing protein</fullName>
    </recommendedName>
</protein>
<dbReference type="EMBL" id="QHKO01000001">
    <property type="protein sequence ID" value="RAL25110.1"/>
    <property type="molecule type" value="Genomic_DNA"/>
</dbReference>
<dbReference type="AlphaFoldDB" id="A0A328CBX1"/>
<evidence type="ECO:0000313" key="4">
    <source>
        <dbReference type="Proteomes" id="UP000249169"/>
    </source>
</evidence>
<name>A0A328CBX1_9DELT</name>
<dbReference type="Pfam" id="PF03364">
    <property type="entry name" value="Polyketide_cyc"/>
    <property type="match status" value="1"/>
</dbReference>
<comment type="caution">
    <text evidence="3">The sequence shown here is derived from an EMBL/GenBank/DDBJ whole genome shotgun (WGS) entry which is preliminary data.</text>
</comment>